<gene>
    <name evidence="1" type="ORF">AOXY_G8878</name>
</gene>
<proteinExistence type="predicted"/>
<dbReference type="Proteomes" id="UP001230051">
    <property type="component" value="Unassembled WGS sequence"/>
</dbReference>
<sequence>MVVTNLNKMASQIVALAPKTNLKQMCVKTINSCLNDLEKNGLELTAAILLLPSLFKEDSATLFVIDQPRQPL</sequence>
<dbReference type="AlphaFoldDB" id="A0AAD8G936"/>
<evidence type="ECO:0000313" key="1">
    <source>
        <dbReference type="EMBL" id="KAK1169958.1"/>
    </source>
</evidence>
<reference evidence="1" key="1">
    <citation type="submission" date="2022-02" db="EMBL/GenBank/DDBJ databases">
        <title>Atlantic sturgeon de novo genome assembly.</title>
        <authorList>
            <person name="Stock M."/>
            <person name="Klopp C."/>
            <person name="Guiguen Y."/>
            <person name="Cabau C."/>
            <person name="Parinello H."/>
            <person name="Santidrian Yebra-Pimentel E."/>
            <person name="Kuhl H."/>
            <person name="Dirks R.P."/>
            <person name="Guessner J."/>
            <person name="Wuertz S."/>
            <person name="Du K."/>
            <person name="Schartl M."/>
        </authorList>
    </citation>
    <scope>NUCLEOTIDE SEQUENCE</scope>
    <source>
        <strain evidence="1">STURGEONOMICS-FGT-2020</strain>
        <tissue evidence="1">Whole blood</tissue>
    </source>
</reference>
<keyword evidence="2" id="KW-1185">Reference proteome</keyword>
<accession>A0AAD8G936</accession>
<dbReference type="EMBL" id="JAGXEW010000007">
    <property type="protein sequence ID" value="KAK1169958.1"/>
    <property type="molecule type" value="Genomic_DNA"/>
</dbReference>
<name>A0AAD8G936_ACIOX</name>
<comment type="caution">
    <text evidence="1">The sequence shown here is derived from an EMBL/GenBank/DDBJ whole genome shotgun (WGS) entry which is preliminary data.</text>
</comment>
<organism evidence="1 2">
    <name type="scientific">Acipenser oxyrinchus oxyrinchus</name>
    <dbReference type="NCBI Taxonomy" id="40147"/>
    <lineage>
        <taxon>Eukaryota</taxon>
        <taxon>Metazoa</taxon>
        <taxon>Chordata</taxon>
        <taxon>Craniata</taxon>
        <taxon>Vertebrata</taxon>
        <taxon>Euteleostomi</taxon>
        <taxon>Actinopterygii</taxon>
        <taxon>Chondrostei</taxon>
        <taxon>Acipenseriformes</taxon>
        <taxon>Acipenseridae</taxon>
        <taxon>Acipenser</taxon>
    </lineage>
</organism>
<protein>
    <submittedName>
        <fullName evidence="1">Sterile alpha motif domain-containing protein 3-like</fullName>
    </submittedName>
</protein>
<evidence type="ECO:0000313" key="2">
    <source>
        <dbReference type="Proteomes" id="UP001230051"/>
    </source>
</evidence>